<sequence>MYYVLPPSSQKWRVTYHKYWNVYSFGSHFHSFSKPSFGYSGGGMTSDVWLTFGGMLGRCLILGSFT</sequence>
<evidence type="ECO:0000313" key="1">
    <source>
        <dbReference type="EMBL" id="VDP70667.1"/>
    </source>
</evidence>
<reference evidence="1 2" key="1">
    <citation type="submission" date="2018-11" db="EMBL/GenBank/DDBJ databases">
        <authorList>
            <consortium name="Pathogen Informatics"/>
        </authorList>
    </citation>
    <scope>NUCLEOTIDE SEQUENCE [LARGE SCALE GENOMIC DNA]</scope>
    <source>
        <strain>Denwood</strain>
        <strain evidence="2">Zambia</strain>
    </source>
</reference>
<dbReference type="Proteomes" id="UP000269396">
    <property type="component" value="Unassembled WGS sequence"/>
</dbReference>
<name>A0A183PPB3_9TREM</name>
<proteinExistence type="predicted"/>
<organism evidence="1 2">
    <name type="scientific">Schistosoma mattheei</name>
    <dbReference type="NCBI Taxonomy" id="31246"/>
    <lineage>
        <taxon>Eukaryota</taxon>
        <taxon>Metazoa</taxon>
        <taxon>Spiralia</taxon>
        <taxon>Lophotrochozoa</taxon>
        <taxon>Platyhelminthes</taxon>
        <taxon>Trematoda</taxon>
        <taxon>Digenea</taxon>
        <taxon>Strigeidida</taxon>
        <taxon>Schistosomatoidea</taxon>
        <taxon>Schistosomatidae</taxon>
        <taxon>Schistosoma</taxon>
    </lineage>
</organism>
<accession>A0A183PPB3</accession>
<keyword evidence="2" id="KW-1185">Reference proteome</keyword>
<dbReference type="EMBL" id="UZAL01036863">
    <property type="protein sequence ID" value="VDP70667.1"/>
    <property type="molecule type" value="Genomic_DNA"/>
</dbReference>
<gene>
    <name evidence="1" type="ORF">SMTD_LOCUS16199</name>
</gene>
<protein>
    <submittedName>
        <fullName evidence="1">Uncharacterized protein</fullName>
    </submittedName>
</protein>
<dbReference type="AlphaFoldDB" id="A0A183PPB3"/>
<evidence type="ECO:0000313" key="2">
    <source>
        <dbReference type="Proteomes" id="UP000269396"/>
    </source>
</evidence>